<evidence type="ECO:0000256" key="1">
    <source>
        <dbReference type="ARBA" id="ARBA00007352"/>
    </source>
</evidence>
<evidence type="ECO:0000256" key="8">
    <source>
        <dbReference type="HAMAP-Rule" id="MF_02040"/>
    </source>
</evidence>
<comment type="similarity">
    <text evidence="8">Belongs to the Mrp/NBP35 ATP-binding proteins family.</text>
</comment>
<dbReference type="Gene3D" id="3.40.50.300">
    <property type="entry name" value="P-loop containing nucleotide triphosphate hydrolases"/>
    <property type="match status" value="1"/>
</dbReference>
<dbReference type="SUPFAM" id="SSF117916">
    <property type="entry name" value="Fe-S cluster assembly (FSCA) domain-like"/>
    <property type="match status" value="1"/>
</dbReference>
<comment type="similarity">
    <text evidence="1">In the N-terminal section; belongs to the MIP18 family.</text>
</comment>
<evidence type="ECO:0000313" key="11">
    <source>
        <dbReference type="EMBL" id="PWE17918.1"/>
    </source>
</evidence>
<keyword evidence="5 8" id="KW-0067">ATP-binding</keyword>
<keyword evidence="6 8" id="KW-0408">Iron</keyword>
<dbReference type="InterPro" id="IPR002744">
    <property type="entry name" value="MIP18-like"/>
</dbReference>
<keyword evidence="3 8" id="KW-0479">Metal-binding</keyword>
<dbReference type="GO" id="GO:0051539">
    <property type="term" value="F:4 iron, 4 sulfur cluster binding"/>
    <property type="evidence" value="ECO:0007669"/>
    <property type="project" value="TreeGrafter"/>
</dbReference>
<dbReference type="InterPro" id="IPR033756">
    <property type="entry name" value="YlxH/NBP35"/>
</dbReference>
<dbReference type="EMBL" id="QEXV01000002">
    <property type="protein sequence ID" value="PWE17918.1"/>
    <property type="molecule type" value="Genomic_DNA"/>
</dbReference>
<dbReference type="RefSeq" id="WP_109252272.1">
    <property type="nucleotide sequence ID" value="NZ_QEXV01000002.1"/>
</dbReference>
<dbReference type="GO" id="GO:0016887">
    <property type="term" value="F:ATP hydrolysis activity"/>
    <property type="evidence" value="ECO:0007669"/>
    <property type="project" value="UniProtKB-UniRule"/>
</dbReference>
<dbReference type="InterPro" id="IPR027417">
    <property type="entry name" value="P-loop_NTPase"/>
</dbReference>
<feature type="binding site" evidence="8">
    <location>
        <begin position="108"/>
        <end position="115"/>
    </location>
    <ligand>
        <name>ATP</name>
        <dbReference type="ChEBI" id="CHEBI:30616"/>
    </ligand>
</feature>
<gene>
    <name evidence="11" type="ORF">DDZ18_04915</name>
</gene>
<comment type="similarity">
    <text evidence="2">In the C-terminal section; belongs to the Mrp/NBP35 ATP-binding proteins family.</text>
</comment>
<dbReference type="SUPFAM" id="SSF52540">
    <property type="entry name" value="P-loop containing nucleoside triphosphate hydrolases"/>
    <property type="match status" value="1"/>
</dbReference>
<dbReference type="PANTHER" id="PTHR42961:SF2">
    <property type="entry name" value="IRON-SULFUR PROTEIN NUBPL"/>
    <property type="match status" value="1"/>
</dbReference>
<dbReference type="AlphaFoldDB" id="A0A2U2BV78"/>
<proteinExistence type="inferred from homology"/>
<dbReference type="GO" id="GO:0016226">
    <property type="term" value="P:iron-sulfur cluster assembly"/>
    <property type="evidence" value="ECO:0007669"/>
    <property type="project" value="InterPro"/>
</dbReference>
<evidence type="ECO:0000256" key="9">
    <source>
        <dbReference type="SAM" id="MobiDB-lite"/>
    </source>
</evidence>
<dbReference type="GO" id="GO:0005524">
    <property type="term" value="F:ATP binding"/>
    <property type="evidence" value="ECO:0007669"/>
    <property type="project" value="UniProtKB-UniRule"/>
</dbReference>
<dbReference type="InterPro" id="IPR034904">
    <property type="entry name" value="FSCA_dom_sf"/>
</dbReference>
<keyword evidence="7 8" id="KW-0411">Iron-sulfur</keyword>
<evidence type="ECO:0000256" key="5">
    <source>
        <dbReference type="ARBA" id="ARBA00022840"/>
    </source>
</evidence>
<feature type="region of interest" description="Disordered" evidence="9">
    <location>
        <begin position="1"/>
        <end position="25"/>
    </location>
</feature>
<feature type="domain" description="MIP18 family-like" evidence="10">
    <location>
        <begin position="6"/>
        <end position="71"/>
    </location>
</feature>
<comment type="function">
    <text evidence="8">Binds and transfers iron-sulfur (Fe-S) clusters to target apoproteins. Can hydrolyze ATP.</text>
</comment>
<keyword evidence="4 8" id="KW-0547">Nucleotide-binding</keyword>
<evidence type="ECO:0000256" key="3">
    <source>
        <dbReference type="ARBA" id="ARBA00022723"/>
    </source>
</evidence>
<keyword evidence="12" id="KW-1185">Reference proteome</keyword>
<dbReference type="OrthoDB" id="9809679at2"/>
<dbReference type="CDD" id="cd02037">
    <property type="entry name" value="Mrp_NBP35"/>
    <property type="match status" value="1"/>
</dbReference>
<dbReference type="FunFam" id="3.40.50.300:FF:001119">
    <property type="entry name" value="Iron-sulfur cluster carrier protein"/>
    <property type="match status" value="1"/>
</dbReference>
<dbReference type="HAMAP" id="MF_02040">
    <property type="entry name" value="Mrp_NBP35"/>
    <property type="match status" value="1"/>
</dbReference>
<keyword evidence="8" id="KW-0378">Hydrolase</keyword>
<accession>A0A2U2BV78</accession>
<evidence type="ECO:0000256" key="7">
    <source>
        <dbReference type="ARBA" id="ARBA00023014"/>
    </source>
</evidence>
<evidence type="ECO:0000256" key="4">
    <source>
        <dbReference type="ARBA" id="ARBA00022741"/>
    </source>
</evidence>
<organism evidence="11 12">
    <name type="scientific">Marinicauda salina</name>
    <dbReference type="NCBI Taxonomy" id="2135793"/>
    <lineage>
        <taxon>Bacteria</taxon>
        <taxon>Pseudomonadati</taxon>
        <taxon>Pseudomonadota</taxon>
        <taxon>Alphaproteobacteria</taxon>
        <taxon>Maricaulales</taxon>
        <taxon>Maricaulaceae</taxon>
        <taxon>Marinicauda</taxon>
    </lineage>
</organism>
<evidence type="ECO:0000256" key="2">
    <source>
        <dbReference type="ARBA" id="ARBA00008205"/>
    </source>
</evidence>
<dbReference type="Pfam" id="PF10609">
    <property type="entry name" value="ParA"/>
    <property type="match status" value="1"/>
</dbReference>
<feature type="region of interest" description="Disordered" evidence="9">
    <location>
        <begin position="78"/>
        <end position="97"/>
    </location>
</feature>
<evidence type="ECO:0000259" key="10">
    <source>
        <dbReference type="Pfam" id="PF01883"/>
    </source>
</evidence>
<dbReference type="InterPro" id="IPR019591">
    <property type="entry name" value="Mrp/NBP35_ATP-bd"/>
</dbReference>
<dbReference type="GO" id="GO:0140663">
    <property type="term" value="F:ATP-dependent FeS chaperone activity"/>
    <property type="evidence" value="ECO:0007669"/>
    <property type="project" value="InterPro"/>
</dbReference>
<name>A0A2U2BV78_9PROT</name>
<protein>
    <recommendedName>
        <fullName evidence="8">Iron-sulfur cluster carrier protein</fullName>
    </recommendedName>
</protein>
<evidence type="ECO:0000256" key="6">
    <source>
        <dbReference type="ARBA" id="ARBA00023004"/>
    </source>
</evidence>
<dbReference type="PROSITE" id="PS01215">
    <property type="entry name" value="MRP"/>
    <property type="match status" value="1"/>
</dbReference>
<reference evidence="12" key="1">
    <citation type="submission" date="2018-05" db="EMBL/GenBank/DDBJ databases">
        <authorList>
            <person name="Liu B.-T."/>
        </authorList>
    </citation>
    <scope>NUCLEOTIDE SEQUENCE [LARGE SCALE GENOMIC DNA]</scope>
    <source>
        <strain evidence="12">WD6-1</strain>
    </source>
</reference>
<dbReference type="Pfam" id="PF01883">
    <property type="entry name" value="FeS_assembly_P"/>
    <property type="match status" value="1"/>
</dbReference>
<dbReference type="PANTHER" id="PTHR42961">
    <property type="entry name" value="IRON-SULFUR PROTEIN NUBPL"/>
    <property type="match status" value="1"/>
</dbReference>
<dbReference type="InterPro" id="IPR044304">
    <property type="entry name" value="NUBPL-like"/>
</dbReference>
<sequence length="358" mass="37093">MSTDLNETLNGVADPASGRPLHASGRVSGVDLRDGIATVILAPGDKDEDAAGLRAAIEAALTARSDVERVRVIFEAPREAKPQQAKTRPAQEAQPEPPAKLVIAVASGKGGVGKSTVAANLAGACARAGLKTGLMDADVYGPSAPRLFGLSDAPGLQKSDAGIEPLEAHGVKLVSMGFLVGERDPVVWRGPMVTGAIRQFMQEVNWGDLDVLIIDMPPGTGDPQLAIAQGAPITGVVIVSTPQSLALDDAKKAIALFDRTAIPVLGVVENMSYFLCPHCGEGTEIFGRGGARAEAETLGAPFLGEIPLHPELREASDAGRLIALGEGPVASAFRRAAEAMVDAAREADRPAPEIVFED</sequence>
<comment type="caution">
    <text evidence="11">The sequence shown here is derived from an EMBL/GenBank/DDBJ whole genome shotgun (WGS) entry which is preliminary data.</text>
</comment>
<dbReference type="Proteomes" id="UP000245168">
    <property type="component" value="Unassembled WGS sequence"/>
</dbReference>
<dbReference type="GO" id="GO:0046872">
    <property type="term" value="F:metal ion binding"/>
    <property type="evidence" value="ECO:0007669"/>
    <property type="project" value="UniProtKB-KW"/>
</dbReference>
<evidence type="ECO:0000313" key="12">
    <source>
        <dbReference type="Proteomes" id="UP000245168"/>
    </source>
</evidence>
<comment type="subunit">
    <text evidence="8">Homodimer.</text>
</comment>
<dbReference type="InterPro" id="IPR000808">
    <property type="entry name" value="Mrp-like_CS"/>
</dbReference>